<dbReference type="EMBL" id="CP011129">
    <property type="protein sequence ID" value="ALN81364.1"/>
    <property type="molecule type" value="Genomic_DNA"/>
</dbReference>
<dbReference type="KEGG" id="lab:LA76x_3237"/>
<feature type="transmembrane region" description="Helical" evidence="1">
    <location>
        <begin position="6"/>
        <end position="28"/>
    </location>
</feature>
<protein>
    <submittedName>
        <fullName evidence="2">Uncharacterized protein</fullName>
    </submittedName>
</protein>
<keyword evidence="1" id="KW-1133">Transmembrane helix</keyword>
<dbReference type="RefSeq" id="WP_057918434.1">
    <property type="nucleotide sequence ID" value="NZ_CP011129.1"/>
</dbReference>
<accession>A0A0S2FCX5</accession>
<keyword evidence="3" id="KW-1185">Reference proteome</keyword>
<evidence type="ECO:0000313" key="2">
    <source>
        <dbReference type="EMBL" id="ALN81364.1"/>
    </source>
</evidence>
<gene>
    <name evidence="2" type="ORF">LA76x_3237</name>
</gene>
<name>A0A0S2FCX5_LYSAN</name>
<evidence type="ECO:0000256" key="1">
    <source>
        <dbReference type="SAM" id="Phobius"/>
    </source>
</evidence>
<dbReference type="Proteomes" id="UP000060787">
    <property type="component" value="Chromosome"/>
</dbReference>
<sequence length="164" mass="17898">MDVVLSFLGYALCAVIVFVQVFLLWGIVRYSIISPWVTRGASAALKRPDIEGSARVVGFPLPIEAGDFYSSAPFLQRLEFVLVAPSGRRWRIGRFYPLVPRHVRENRKVHGTKNVPIASDQGKGVYVLLADGAVAHQPLGSSSQVTMVCRSLGELARFNVAGGD</sequence>
<proteinExistence type="predicted"/>
<keyword evidence="1" id="KW-0472">Membrane</keyword>
<reference evidence="2 3" key="1">
    <citation type="journal article" date="2015" name="BMC Genomics">
        <title>Comparative genomics and metabolic profiling of the genus Lysobacter.</title>
        <authorList>
            <person name="de Bruijn I."/>
            <person name="Cheng X."/>
            <person name="de Jager V."/>
            <person name="Exposito R.G."/>
            <person name="Watrous J."/>
            <person name="Patel N."/>
            <person name="Postma J."/>
            <person name="Dorrestein P.C."/>
            <person name="Kobayashi D."/>
            <person name="Raaijmakers J.M."/>
        </authorList>
    </citation>
    <scope>NUCLEOTIDE SEQUENCE [LARGE SCALE GENOMIC DNA]</scope>
    <source>
        <strain evidence="2 3">76</strain>
    </source>
</reference>
<evidence type="ECO:0000313" key="3">
    <source>
        <dbReference type="Proteomes" id="UP000060787"/>
    </source>
</evidence>
<keyword evidence="1" id="KW-0812">Transmembrane</keyword>
<organism evidence="2 3">
    <name type="scientific">Lysobacter antibioticus</name>
    <dbReference type="NCBI Taxonomy" id="84531"/>
    <lineage>
        <taxon>Bacteria</taxon>
        <taxon>Pseudomonadati</taxon>
        <taxon>Pseudomonadota</taxon>
        <taxon>Gammaproteobacteria</taxon>
        <taxon>Lysobacterales</taxon>
        <taxon>Lysobacteraceae</taxon>
        <taxon>Lysobacter</taxon>
    </lineage>
</organism>
<dbReference type="PATRIC" id="fig|84531.8.peg.3253"/>
<dbReference type="AlphaFoldDB" id="A0A0S2FCX5"/>